<accession>A0A9D5HV38</accession>
<dbReference type="EMBL" id="JAPCXC010000058">
    <property type="protein sequence ID" value="KAJ1607493.1"/>
    <property type="molecule type" value="Genomic_DNA"/>
</dbReference>
<keyword evidence="1" id="KW-0472">Membrane</keyword>
<proteinExistence type="predicted"/>
<reference evidence="2" key="1">
    <citation type="submission" date="2022-10" db="EMBL/GenBank/DDBJ databases">
        <title>Adaptive evolution leads to modifications in subtelomeric GC content in a zoonotic Cryptosporidium species.</title>
        <authorList>
            <person name="Li J."/>
            <person name="Feng Y."/>
            <person name="Xiao L."/>
        </authorList>
    </citation>
    <scope>NUCLEOTIDE SEQUENCE</scope>
    <source>
        <strain evidence="2">33844</strain>
    </source>
</reference>
<keyword evidence="1" id="KW-1133">Transmembrane helix</keyword>
<sequence length="281" mass="33025">MNGNIFRDQHKIWSTLGTIGIVVGGIWYITKRNKRYSTRTLNNEEIKTILISFSNEIHPIFMEFSHLISSIKRPDYNLSVNFLNNIEAIFFDGGFRERVVNAQKLILDKWKIDEESFENLVYSACKVDEEIKMLKLGINKMYHDSLHGLYPLLPHLGFRTDFIEKYPNHTPDNILKILRALNNEKEKRFRKVFEGISEISEKSTKHPISGKIPTDQLYKRLELANNQSEDAIFESIDQKMSFSHAIALYSREEEFVREKKKIENEHSDNILNIIVNYKRLI</sequence>
<feature type="transmembrane region" description="Helical" evidence="1">
    <location>
        <begin position="12"/>
        <end position="30"/>
    </location>
</feature>
<protein>
    <submittedName>
        <fullName evidence="2">Uncharacterized protein</fullName>
    </submittedName>
</protein>
<evidence type="ECO:0000256" key="1">
    <source>
        <dbReference type="SAM" id="Phobius"/>
    </source>
</evidence>
<name>A0A9D5HV38_9CRYT</name>
<gene>
    <name evidence="2" type="ORF">OJ253_2287</name>
</gene>
<evidence type="ECO:0000313" key="2">
    <source>
        <dbReference type="EMBL" id="KAJ1607493.1"/>
    </source>
</evidence>
<organism evidence="2">
    <name type="scientific">Cryptosporidium canis</name>
    <dbReference type="NCBI Taxonomy" id="195482"/>
    <lineage>
        <taxon>Eukaryota</taxon>
        <taxon>Sar</taxon>
        <taxon>Alveolata</taxon>
        <taxon>Apicomplexa</taxon>
        <taxon>Conoidasida</taxon>
        <taxon>Coccidia</taxon>
        <taxon>Eucoccidiorida</taxon>
        <taxon>Eimeriorina</taxon>
        <taxon>Cryptosporidiidae</taxon>
        <taxon>Cryptosporidium</taxon>
    </lineage>
</organism>
<keyword evidence="1" id="KW-0812">Transmembrane</keyword>
<comment type="caution">
    <text evidence="2">The sequence shown here is derived from an EMBL/GenBank/DDBJ whole genome shotgun (WGS) entry which is preliminary data.</text>
</comment>
<dbReference type="Proteomes" id="UP001067231">
    <property type="component" value="Unassembled WGS sequence"/>
</dbReference>
<dbReference type="AlphaFoldDB" id="A0A9D5HV38"/>
<dbReference type="OrthoDB" id="443257at2759"/>